<evidence type="ECO:0000313" key="3">
    <source>
        <dbReference type="Proteomes" id="UP000287527"/>
    </source>
</evidence>
<gene>
    <name evidence="2" type="ORF">EPI11_08995</name>
</gene>
<protein>
    <submittedName>
        <fullName evidence="2">Uncharacterized protein</fullName>
    </submittedName>
</protein>
<dbReference type="OrthoDB" id="1360000at2"/>
<dbReference type="EMBL" id="SBII01000005">
    <property type="protein sequence ID" value="RWX00404.1"/>
    <property type="molecule type" value="Genomic_DNA"/>
</dbReference>
<evidence type="ECO:0000256" key="1">
    <source>
        <dbReference type="SAM" id="MobiDB-lite"/>
    </source>
</evidence>
<feature type="compositionally biased region" description="Basic residues" evidence="1">
    <location>
        <begin position="35"/>
        <end position="47"/>
    </location>
</feature>
<reference evidence="2 3" key="1">
    <citation type="submission" date="2019-01" db="EMBL/GenBank/DDBJ databases">
        <title>Flavobacterium sp. nov.,isolated from freshwater.</title>
        <authorList>
            <person name="Zhang R."/>
            <person name="Du Z.-J."/>
        </authorList>
    </citation>
    <scope>NUCLEOTIDE SEQUENCE [LARGE SCALE GENOMIC DNA]</scope>
    <source>
        <strain evidence="2 3">1E403</strain>
    </source>
</reference>
<name>A0A444HAX1_9FLAO</name>
<feature type="region of interest" description="Disordered" evidence="1">
    <location>
        <begin position="1"/>
        <end position="54"/>
    </location>
</feature>
<dbReference type="Proteomes" id="UP000287527">
    <property type="component" value="Unassembled WGS sequence"/>
</dbReference>
<dbReference type="AlphaFoldDB" id="A0A444HAX1"/>
<sequence>MAYGNKRAYVPQEQRQSYQGNSYSNQSGYNNQQPAKKHSGAKTKKYYPKTGGNAGVEMTHTHGWMYRRREGLTTFSCNTTSKSVLKESGWMGSIACEVISGNKQKSFYWGTMEYKTGKVVIDSLGLVISPKGGKGGYTGSFTNN</sequence>
<proteinExistence type="predicted"/>
<dbReference type="RefSeq" id="WP_128389633.1">
    <property type="nucleotide sequence ID" value="NZ_SBII01000005.1"/>
</dbReference>
<comment type="caution">
    <text evidence="2">The sequence shown here is derived from an EMBL/GenBank/DDBJ whole genome shotgun (WGS) entry which is preliminary data.</text>
</comment>
<evidence type="ECO:0000313" key="2">
    <source>
        <dbReference type="EMBL" id="RWX00404.1"/>
    </source>
</evidence>
<keyword evidence="3" id="KW-1185">Reference proteome</keyword>
<accession>A0A444HAX1</accession>
<organism evidence="2 3">
    <name type="scientific">Flavobacterium cerinum</name>
    <dbReference type="NCBI Taxonomy" id="2502784"/>
    <lineage>
        <taxon>Bacteria</taxon>
        <taxon>Pseudomonadati</taxon>
        <taxon>Bacteroidota</taxon>
        <taxon>Flavobacteriia</taxon>
        <taxon>Flavobacteriales</taxon>
        <taxon>Flavobacteriaceae</taxon>
        <taxon>Flavobacterium</taxon>
    </lineage>
</organism>
<feature type="compositionally biased region" description="Low complexity" evidence="1">
    <location>
        <begin position="16"/>
        <end position="33"/>
    </location>
</feature>